<feature type="transmembrane region" description="Helical" evidence="1">
    <location>
        <begin position="80"/>
        <end position="99"/>
    </location>
</feature>
<accession>A0A6V7R0C3</accession>
<feature type="transmembrane region" description="Helical" evidence="1">
    <location>
        <begin position="111"/>
        <end position="134"/>
    </location>
</feature>
<comment type="caution">
    <text evidence="2">The sequence shown here is derived from an EMBL/GenBank/DDBJ whole genome shotgun (WGS) entry which is preliminary data.</text>
</comment>
<evidence type="ECO:0000313" key="3">
    <source>
        <dbReference type="Proteomes" id="UP000589351"/>
    </source>
</evidence>
<proteinExistence type="predicted"/>
<dbReference type="RefSeq" id="WP_183369046.1">
    <property type="nucleotide sequence ID" value="NZ_CAJEWD010000003.1"/>
</dbReference>
<sequence>MHILLFVLVGGLLIKFFTISFLNKERIHFSFDERRYFTDEKSIAKVMRMKLQVKERVFFVVMIVLYLAAIIVYFSGNNEFGIWLLMSVVILQLVMNMVTDFSLYRTFYDKANLVMLVIWLFAIVGVVVLTNVYII</sequence>
<protein>
    <recommendedName>
        <fullName evidence="4">DUF4181 domain-containing protein</fullName>
    </recommendedName>
</protein>
<name>A0A6V7R0C3_9STAP</name>
<dbReference type="AlphaFoldDB" id="A0A6V7R0C3"/>
<keyword evidence="1" id="KW-1133">Transmembrane helix</keyword>
<organism evidence="2 3">
    <name type="scientific">Jeotgalicoccus meleagridis</name>
    <dbReference type="NCBI Taxonomy" id="2759181"/>
    <lineage>
        <taxon>Bacteria</taxon>
        <taxon>Bacillati</taxon>
        <taxon>Bacillota</taxon>
        <taxon>Bacilli</taxon>
        <taxon>Bacillales</taxon>
        <taxon>Staphylococcaceae</taxon>
        <taxon>Jeotgalicoccus</taxon>
    </lineage>
</organism>
<dbReference type="EMBL" id="CAJEWD010000003">
    <property type="protein sequence ID" value="CAD2070645.1"/>
    <property type="molecule type" value="Genomic_DNA"/>
</dbReference>
<dbReference type="Proteomes" id="UP000589351">
    <property type="component" value="Unassembled WGS sequence"/>
</dbReference>
<reference evidence="2 3" key="1">
    <citation type="submission" date="2020-07" db="EMBL/GenBank/DDBJ databases">
        <authorList>
            <person name="Criscuolo A."/>
        </authorList>
    </citation>
    <scope>NUCLEOTIDE SEQUENCE [LARGE SCALE GENOMIC DNA]</scope>
    <source>
        <strain evidence="2">CIP111649</strain>
    </source>
</reference>
<keyword evidence="1" id="KW-0472">Membrane</keyword>
<feature type="transmembrane region" description="Helical" evidence="1">
    <location>
        <begin position="6"/>
        <end position="23"/>
    </location>
</feature>
<gene>
    <name evidence="2" type="ORF">JEODO184_00022</name>
</gene>
<evidence type="ECO:0000313" key="2">
    <source>
        <dbReference type="EMBL" id="CAD2070645.1"/>
    </source>
</evidence>
<evidence type="ECO:0000256" key="1">
    <source>
        <dbReference type="SAM" id="Phobius"/>
    </source>
</evidence>
<evidence type="ECO:0008006" key="4">
    <source>
        <dbReference type="Google" id="ProtNLM"/>
    </source>
</evidence>
<keyword evidence="1" id="KW-0812">Transmembrane</keyword>
<feature type="transmembrane region" description="Helical" evidence="1">
    <location>
        <begin position="57"/>
        <end position="74"/>
    </location>
</feature>
<keyword evidence="3" id="KW-1185">Reference proteome</keyword>